<evidence type="ECO:0000256" key="1">
    <source>
        <dbReference type="SAM" id="MobiDB-lite"/>
    </source>
</evidence>
<organism evidence="3 4">
    <name type="scientific">[Clostridium] aminophilum</name>
    <dbReference type="NCBI Taxonomy" id="1526"/>
    <lineage>
        <taxon>Bacteria</taxon>
        <taxon>Bacillati</taxon>
        <taxon>Bacillota</taxon>
        <taxon>Clostridia</taxon>
        <taxon>Lachnospirales</taxon>
        <taxon>Lachnospiraceae</taxon>
    </lineage>
</organism>
<evidence type="ECO:0000313" key="3">
    <source>
        <dbReference type="EMBL" id="SFR89149.1"/>
    </source>
</evidence>
<evidence type="ECO:0000259" key="2">
    <source>
        <dbReference type="Pfam" id="PF14512"/>
    </source>
</evidence>
<dbReference type="InterPro" id="IPR000415">
    <property type="entry name" value="Nitroreductase-like"/>
</dbReference>
<proteinExistence type="predicted"/>
<dbReference type="EMBL" id="FOZC01000017">
    <property type="protein sequence ID" value="SFR89149.1"/>
    <property type="molecule type" value="Genomic_DNA"/>
</dbReference>
<dbReference type="InterPro" id="IPR029478">
    <property type="entry name" value="TM1586_NiRdase"/>
</dbReference>
<dbReference type="Pfam" id="PF14512">
    <property type="entry name" value="TM1586_NiRdase"/>
    <property type="match status" value="1"/>
</dbReference>
<name>A0A1I6KD46_9FIRM</name>
<feature type="domain" description="Putative nitroreductase TM1586" evidence="2">
    <location>
        <begin position="25"/>
        <end position="244"/>
    </location>
</feature>
<gene>
    <name evidence="3" type="ORF">SAMN02910262_02451</name>
</gene>
<dbReference type="Gene3D" id="3.40.109.30">
    <property type="entry name" value="putative nitroreductase (tm1586), domain 2"/>
    <property type="match status" value="1"/>
</dbReference>
<dbReference type="SUPFAM" id="SSF55469">
    <property type="entry name" value="FMN-dependent nitroreductase-like"/>
    <property type="match status" value="1"/>
</dbReference>
<sequence>MYPEDRDEMTVSGTERRLVSGVMMNLYEAIGVRRSVRKYRRKMITDSMRERILRYFDETLRLDDTIPVEAEILDNTERNAPVRGLIRTEAPYFLAVWSGEKEGYAENAGYILEQVALYLECHGLGSCFFGLLHPVMKDRGGKRFVMLLGFGYPEGRLTRDSLRADRIPLRKLCLFRNDPPDPVRKVLLAARLAPSALNFQPWRFAVNGSCVHILEENNLETKLVGKTMTEVSMGIMLAHMMIAADEMWLSMDMKKDEASALRLDLRGLKMKNLRYVRTILFRQEEERLPEENAPDKQIPEEKPAEERIPDKQMPEEKPAEEKTPGKNEDI</sequence>
<dbReference type="GO" id="GO:0016491">
    <property type="term" value="F:oxidoreductase activity"/>
    <property type="evidence" value="ECO:0007669"/>
    <property type="project" value="InterPro"/>
</dbReference>
<dbReference type="AlphaFoldDB" id="A0A1I6KD46"/>
<accession>A0A1I6KD46</accession>
<reference evidence="3 4" key="1">
    <citation type="submission" date="2016-10" db="EMBL/GenBank/DDBJ databases">
        <authorList>
            <person name="de Groot N.N."/>
        </authorList>
    </citation>
    <scope>NUCLEOTIDE SEQUENCE [LARGE SCALE GENOMIC DNA]</scope>
    <source>
        <strain evidence="3 4">F</strain>
    </source>
</reference>
<dbReference type="Proteomes" id="UP000214760">
    <property type="component" value="Unassembled WGS sequence"/>
</dbReference>
<dbReference type="Gene3D" id="3.40.109.10">
    <property type="entry name" value="NADH Oxidase"/>
    <property type="match status" value="1"/>
</dbReference>
<dbReference type="RefSeq" id="WP_051684790.1">
    <property type="nucleotide sequence ID" value="NZ_FOZC01000017.1"/>
</dbReference>
<feature type="region of interest" description="Disordered" evidence="1">
    <location>
        <begin position="285"/>
        <end position="330"/>
    </location>
</feature>
<protein>
    <submittedName>
        <fullName evidence="3">Putative TM nitroreductase</fullName>
    </submittedName>
</protein>
<evidence type="ECO:0000313" key="4">
    <source>
        <dbReference type="Proteomes" id="UP000214760"/>
    </source>
</evidence>